<reference evidence="6" key="1">
    <citation type="journal article" date="2019" name="Int. J. Syst. Evol. Microbiol.">
        <title>The Global Catalogue of Microorganisms (GCM) 10K type strain sequencing project: providing services to taxonomists for standard genome sequencing and annotation.</title>
        <authorList>
            <consortium name="The Broad Institute Genomics Platform"/>
            <consortium name="The Broad Institute Genome Sequencing Center for Infectious Disease"/>
            <person name="Wu L."/>
            <person name="Ma J."/>
        </authorList>
    </citation>
    <scope>NUCLEOTIDE SEQUENCE [LARGE SCALE GENOMIC DNA]</scope>
    <source>
        <strain evidence="6">CGMCC 4.1782</strain>
    </source>
</reference>
<dbReference type="EC" id="3.5.3.-" evidence="5"/>
<dbReference type="EMBL" id="JBHUIM010000001">
    <property type="protein sequence ID" value="MFD2245597.1"/>
    <property type="molecule type" value="Genomic_DNA"/>
</dbReference>
<accession>A0ABW5CTC7</accession>
<dbReference type="SUPFAM" id="SSF52768">
    <property type="entry name" value="Arginase/deacetylase"/>
    <property type="match status" value="1"/>
</dbReference>
<comment type="caution">
    <text evidence="5">The sequence shown here is derived from an EMBL/GenBank/DDBJ whole genome shotgun (WGS) entry which is preliminary data.</text>
</comment>
<protein>
    <submittedName>
        <fullName evidence="5">Arginase family protein</fullName>
        <ecNumber evidence="5">3.5.3.-</ecNumber>
    </submittedName>
</protein>
<dbReference type="CDD" id="cd09999">
    <property type="entry name" value="Arginase-like_1"/>
    <property type="match status" value="1"/>
</dbReference>
<sequence>MANVTIIEFPSNLGLKEPSPGHEPGVKKLPAWLRKYNFHELIAPVSTITVSPPNYSPDPDSETTVLNADALVAYAKEQAEVLGKVLAEDTFPLVLGGDCSIQIGSALALKQKGNYALFYLDGHTDFVEPDFSQTGGAGGMAAAMVAGRGPEKLTNINGQLPYIQEAHVWCVGNREYDDDYENIIRNSQATYVPLSALRETGIANCVSSFLAMVEARQLDGFWIHVDVDVLDDAVMPAVDSRTPGGLSYSEFNELLYLLLSSPKATGLEITILDPELDTTGQYTEQFVHDFTQTFLKARKN</sequence>
<dbReference type="InterPro" id="IPR023696">
    <property type="entry name" value="Ureohydrolase_dom_sf"/>
</dbReference>
<dbReference type="PANTHER" id="PTHR43782:SF3">
    <property type="entry name" value="ARGINASE"/>
    <property type="match status" value="1"/>
</dbReference>
<dbReference type="Pfam" id="PF00491">
    <property type="entry name" value="Arginase"/>
    <property type="match status" value="1"/>
</dbReference>
<evidence type="ECO:0000313" key="6">
    <source>
        <dbReference type="Proteomes" id="UP001597374"/>
    </source>
</evidence>
<proteinExistence type="inferred from homology"/>
<name>A0ABW5CTC7_9BACT</name>
<dbReference type="GO" id="GO:0016787">
    <property type="term" value="F:hydrolase activity"/>
    <property type="evidence" value="ECO:0007669"/>
    <property type="project" value="UniProtKB-KW"/>
</dbReference>
<keyword evidence="2 5" id="KW-0378">Hydrolase</keyword>
<comment type="similarity">
    <text evidence="4">Belongs to the arginase family.</text>
</comment>
<evidence type="ECO:0000256" key="4">
    <source>
        <dbReference type="PROSITE-ProRule" id="PRU00742"/>
    </source>
</evidence>
<keyword evidence="1" id="KW-0479">Metal-binding</keyword>
<keyword evidence="6" id="KW-1185">Reference proteome</keyword>
<organism evidence="5 6">
    <name type="scientific">Pontibacter ruber</name>
    <dbReference type="NCBI Taxonomy" id="1343895"/>
    <lineage>
        <taxon>Bacteria</taxon>
        <taxon>Pseudomonadati</taxon>
        <taxon>Bacteroidota</taxon>
        <taxon>Cytophagia</taxon>
        <taxon>Cytophagales</taxon>
        <taxon>Hymenobacteraceae</taxon>
        <taxon>Pontibacter</taxon>
    </lineage>
</organism>
<dbReference type="PROSITE" id="PS51409">
    <property type="entry name" value="ARGINASE_2"/>
    <property type="match status" value="1"/>
</dbReference>
<evidence type="ECO:0000313" key="5">
    <source>
        <dbReference type="EMBL" id="MFD2245597.1"/>
    </source>
</evidence>
<evidence type="ECO:0000256" key="2">
    <source>
        <dbReference type="ARBA" id="ARBA00022801"/>
    </source>
</evidence>
<dbReference type="RefSeq" id="WP_250428875.1">
    <property type="nucleotide sequence ID" value="NZ_JALPRR010000002.1"/>
</dbReference>
<dbReference type="InterPro" id="IPR006035">
    <property type="entry name" value="Ureohydrolase"/>
</dbReference>
<dbReference type="PANTHER" id="PTHR43782">
    <property type="entry name" value="ARGINASE"/>
    <property type="match status" value="1"/>
</dbReference>
<keyword evidence="3" id="KW-0464">Manganese</keyword>
<evidence type="ECO:0000256" key="1">
    <source>
        <dbReference type="ARBA" id="ARBA00022723"/>
    </source>
</evidence>
<dbReference type="Gene3D" id="3.40.800.10">
    <property type="entry name" value="Ureohydrolase domain"/>
    <property type="match status" value="1"/>
</dbReference>
<dbReference type="Proteomes" id="UP001597374">
    <property type="component" value="Unassembled WGS sequence"/>
</dbReference>
<dbReference type="PRINTS" id="PR00116">
    <property type="entry name" value="ARGINASE"/>
</dbReference>
<gene>
    <name evidence="5" type="ORF">ACFSKP_04975</name>
</gene>
<evidence type="ECO:0000256" key="3">
    <source>
        <dbReference type="ARBA" id="ARBA00023211"/>
    </source>
</evidence>